<feature type="non-terminal residue" evidence="1">
    <location>
        <position position="1"/>
    </location>
</feature>
<comment type="caution">
    <text evidence="1">The sequence shown here is derived from an EMBL/GenBank/DDBJ whole genome shotgun (WGS) entry which is preliminary data.</text>
</comment>
<feature type="non-terminal residue" evidence="1">
    <location>
        <position position="60"/>
    </location>
</feature>
<dbReference type="EMBL" id="QNUK01000020">
    <property type="protein sequence ID" value="KAF5907614.1"/>
    <property type="molecule type" value="Genomic_DNA"/>
</dbReference>
<gene>
    <name evidence="1" type="primary">xgd1</name>
    <name evidence="1" type="ORF">DAT39_002624</name>
</gene>
<evidence type="ECO:0000313" key="2">
    <source>
        <dbReference type="Proteomes" id="UP000727407"/>
    </source>
</evidence>
<keyword evidence="2" id="KW-1185">Reference proteome</keyword>
<accession>A0A8J4UP20</accession>
<organism evidence="1 2">
    <name type="scientific">Clarias magur</name>
    <name type="common">Asian catfish</name>
    <name type="synonym">Macropteronotus magur</name>
    <dbReference type="NCBI Taxonomy" id="1594786"/>
    <lineage>
        <taxon>Eukaryota</taxon>
        <taxon>Metazoa</taxon>
        <taxon>Chordata</taxon>
        <taxon>Craniata</taxon>
        <taxon>Vertebrata</taxon>
        <taxon>Euteleostomi</taxon>
        <taxon>Actinopterygii</taxon>
        <taxon>Neopterygii</taxon>
        <taxon>Teleostei</taxon>
        <taxon>Ostariophysi</taxon>
        <taxon>Siluriformes</taxon>
        <taxon>Clariidae</taxon>
        <taxon>Clarias</taxon>
    </lineage>
</organism>
<protein>
    <submittedName>
        <fullName evidence="1">Xylogalacturonan beta-1,3-xylosyltransferase</fullName>
    </submittedName>
</protein>
<proteinExistence type="predicted"/>
<reference evidence="1" key="1">
    <citation type="submission" date="2020-07" db="EMBL/GenBank/DDBJ databases">
        <title>Clarias magur genome sequencing, assembly and annotation.</title>
        <authorList>
            <person name="Kushwaha B."/>
            <person name="Kumar R."/>
            <person name="Das P."/>
            <person name="Joshi C.G."/>
            <person name="Kumar D."/>
            <person name="Nagpure N.S."/>
            <person name="Pandey M."/>
            <person name="Agarwal S."/>
            <person name="Srivastava S."/>
            <person name="Singh M."/>
            <person name="Sahoo L."/>
            <person name="Jayasankar P."/>
            <person name="Meher P.K."/>
            <person name="Koringa P.G."/>
            <person name="Iquebal M.A."/>
            <person name="Das S.P."/>
            <person name="Bit A."/>
            <person name="Patnaik S."/>
            <person name="Patel N."/>
            <person name="Shah T.M."/>
            <person name="Hinsu A."/>
            <person name="Jena J.K."/>
        </authorList>
    </citation>
    <scope>NUCLEOTIDE SEQUENCE</scope>
    <source>
        <strain evidence="1">CIFAMagur01</strain>
        <tissue evidence="1">Testis</tissue>
    </source>
</reference>
<dbReference type="Proteomes" id="UP000727407">
    <property type="component" value="Unassembled WGS sequence"/>
</dbReference>
<sequence>ERVRADLREGECVGRSGCVSLPPAALADVLNYTGSSPSSKAARLRQIKDTFQDVSAGPAS</sequence>
<name>A0A8J4UP20_CLAMG</name>
<dbReference type="AlphaFoldDB" id="A0A8J4UP20"/>
<evidence type="ECO:0000313" key="1">
    <source>
        <dbReference type="EMBL" id="KAF5907614.1"/>
    </source>
</evidence>